<evidence type="ECO:0000313" key="2">
    <source>
        <dbReference type="Proteomes" id="UP001054945"/>
    </source>
</evidence>
<dbReference type="EMBL" id="BPLR01018729">
    <property type="protein sequence ID" value="GIZ01827.1"/>
    <property type="molecule type" value="Genomic_DNA"/>
</dbReference>
<reference evidence="1 2" key="1">
    <citation type="submission" date="2021-06" db="EMBL/GenBank/DDBJ databases">
        <title>Caerostris extrusa draft genome.</title>
        <authorList>
            <person name="Kono N."/>
            <person name="Arakawa K."/>
        </authorList>
    </citation>
    <scope>NUCLEOTIDE SEQUENCE [LARGE SCALE GENOMIC DNA]</scope>
</reference>
<dbReference type="AlphaFoldDB" id="A0AAV4Y3J5"/>
<comment type="caution">
    <text evidence="1">The sequence shown here is derived from an EMBL/GenBank/DDBJ whole genome shotgun (WGS) entry which is preliminary data.</text>
</comment>
<organism evidence="1 2">
    <name type="scientific">Caerostris extrusa</name>
    <name type="common">Bark spider</name>
    <name type="synonym">Caerostris bankana</name>
    <dbReference type="NCBI Taxonomy" id="172846"/>
    <lineage>
        <taxon>Eukaryota</taxon>
        <taxon>Metazoa</taxon>
        <taxon>Ecdysozoa</taxon>
        <taxon>Arthropoda</taxon>
        <taxon>Chelicerata</taxon>
        <taxon>Arachnida</taxon>
        <taxon>Araneae</taxon>
        <taxon>Araneomorphae</taxon>
        <taxon>Entelegynae</taxon>
        <taxon>Araneoidea</taxon>
        <taxon>Araneidae</taxon>
        <taxon>Caerostris</taxon>
    </lineage>
</organism>
<dbReference type="Proteomes" id="UP001054945">
    <property type="component" value="Unassembled WGS sequence"/>
</dbReference>
<gene>
    <name evidence="1" type="ORF">CEXT_44531</name>
</gene>
<protein>
    <submittedName>
        <fullName evidence="1">Uncharacterized protein</fullName>
    </submittedName>
</protein>
<accession>A0AAV4Y3J5</accession>
<proteinExistence type="predicted"/>
<keyword evidence="2" id="KW-1185">Reference proteome</keyword>
<evidence type="ECO:0000313" key="1">
    <source>
        <dbReference type="EMBL" id="GIZ01827.1"/>
    </source>
</evidence>
<sequence length="71" mass="8095">MCFPVEAEVRRKSGSSNHTPGGINEMYFPSNIPGSRSLQMNYKLFRQRKWASFDQGGSCSFNADELSWWGD</sequence>
<name>A0AAV4Y3J5_CAEEX</name>